<keyword evidence="5" id="KW-1185">Reference proteome</keyword>
<keyword evidence="3" id="KW-1133">Transmembrane helix</keyword>
<keyword evidence="3" id="KW-0812">Transmembrane</keyword>
<evidence type="ECO:0000256" key="2">
    <source>
        <dbReference type="SAM" id="MobiDB-lite"/>
    </source>
</evidence>
<accession>A0A1E1KG54</accession>
<dbReference type="PANTHER" id="PTHR33365:SF6">
    <property type="entry name" value="OXIDASE USTYA"/>
    <property type="match status" value="1"/>
</dbReference>
<dbReference type="Proteomes" id="UP000178129">
    <property type="component" value="Unassembled WGS sequence"/>
</dbReference>
<dbReference type="Pfam" id="PF11807">
    <property type="entry name" value="UstYa"/>
    <property type="match status" value="1"/>
</dbReference>
<evidence type="ECO:0000256" key="3">
    <source>
        <dbReference type="SAM" id="Phobius"/>
    </source>
</evidence>
<protein>
    <recommendedName>
        <fullName evidence="6">DUF3328 domain protein</fullName>
    </recommendedName>
</protein>
<evidence type="ECO:0008006" key="6">
    <source>
        <dbReference type="Google" id="ProtNLM"/>
    </source>
</evidence>
<sequence length="248" mass="28335">MEPLMSSSSSREKDDYNPRQSSDSTEFNVIIHAKARNTRAKILILVASIAWLSVFALLLGIYHRLANNQKCNCEINDVGSNLLVGEDVPIINKVARKYHYLEDKLDDDDFSVTDPVWADLFPVGGGIVYLSQEYIESRRLPISSISPNRPGNKSVYEIAGYHSLHCVSALRANLWRAKGALEGGLPYDMEEYWYHTVHCLADLRQYIMCNFDETLMRVEDLIHHPGQEQLKLCKDTGPIDRWLETNYQ</sequence>
<evidence type="ECO:0000313" key="5">
    <source>
        <dbReference type="Proteomes" id="UP000178129"/>
    </source>
</evidence>
<dbReference type="InParanoid" id="A0A1E1KG54"/>
<dbReference type="PANTHER" id="PTHR33365">
    <property type="entry name" value="YALI0B05434P"/>
    <property type="match status" value="1"/>
</dbReference>
<evidence type="ECO:0000256" key="1">
    <source>
        <dbReference type="ARBA" id="ARBA00035112"/>
    </source>
</evidence>
<feature type="transmembrane region" description="Helical" evidence="3">
    <location>
        <begin position="42"/>
        <end position="62"/>
    </location>
</feature>
<feature type="region of interest" description="Disordered" evidence="2">
    <location>
        <begin position="1"/>
        <end position="22"/>
    </location>
</feature>
<comment type="caution">
    <text evidence="4">The sequence shown here is derived from an EMBL/GenBank/DDBJ whole genome shotgun (WGS) entry which is preliminary data.</text>
</comment>
<keyword evidence="3" id="KW-0472">Membrane</keyword>
<evidence type="ECO:0000313" key="4">
    <source>
        <dbReference type="EMBL" id="CZS97036.1"/>
    </source>
</evidence>
<name>A0A1E1KG54_9HELO</name>
<dbReference type="GO" id="GO:0043386">
    <property type="term" value="P:mycotoxin biosynthetic process"/>
    <property type="evidence" value="ECO:0007669"/>
    <property type="project" value="InterPro"/>
</dbReference>
<reference evidence="5" key="1">
    <citation type="submission" date="2016-03" db="EMBL/GenBank/DDBJ databases">
        <authorList>
            <person name="Ploux O."/>
        </authorList>
    </citation>
    <scope>NUCLEOTIDE SEQUENCE [LARGE SCALE GENOMIC DNA]</scope>
    <source>
        <strain evidence="5">UK7</strain>
    </source>
</reference>
<comment type="similarity">
    <text evidence="1">Belongs to the ustYa family.</text>
</comment>
<organism evidence="4 5">
    <name type="scientific">Rhynchosporium graminicola</name>
    <dbReference type="NCBI Taxonomy" id="2792576"/>
    <lineage>
        <taxon>Eukaryota</taxon>
        <taxon>Fungi</taxon>
        <taxon>Dikarya</taxon>
        <taxon>Ascomycota</taxon>
        <taxon>Pezizomycotina</taxon>
        <taxon>Leotiomycetes</taxon>
        <taxon>Helotiales</taxon>
        <taxon>Ploettnerulaceae</taxon>
        <taxon>Rhynchosporium</taxon>
    </lineage>
</organism>
<proteinExistence type="inferred from homology"/>
<dbReference type="EMBL" id="FJUW01000012">
    <property type="protein sequence ID" value="CZS97036.1"/>
    <property type="molecule type" value="Genomic_DNA"/>
</dbReference>
<dbReference type="AlphaFoldDB" id="A0A1E1KG54"/>
<dbReference type="STRING" id="914237.A0A1E1KG54"/>
<gene>
    <name evidence="4" type="ORF">RCO7_02724</name>
</gene>
<dbReference type="InterPro" id="IPR021765">
    <property type="entry name" value="UstYa-like"/>
</dbReference>